<dbReference type="Proteomes" id="UP001556367">
    <property type="component" value="Unassembled WGS sequence"/>
</dbReference>
<reference evidence="5" key="1">
    <citation type="submission" date="2024-06" db="EMBL/GenBank/DDBJ databases">
        <title>Multi-omics analyses provide insights into the biosynthesis of the anticancer antibiotic pleurotin in Hohenbuehelia grisea.</title>
        <authorList>
            <person name="Weaver J.A."/>
            <person name="Alberti F."/>
        </authorList>
    </citation>
    <scope>NUCLEOTIDE SEQUENCE [LARGE SCALE GENOMIC DNA]</scope>
    <source>
        <strain evidence="5">T-177</strain>
    </source>
</reference>
<proteinExistence type="inferred from homology"/>
<gene>
    <name evidence="4" type="ORF">HGRIS_009015</name>
</gene>
<dbReference type="EMBL" id="JASNQZ010000012">
    <property type="protein sequence ID" value="KAL0948906.1"/>
    <property type="molecule type" value="Genomic_DNA"/>
</dbReference>
<evidence type="ECO:0008006" key="6">
    <source>
        <dbReference type="Google" id="ProtNLM"/>
    </source>
</evidence>
<organism evidence="4 5">
    <name type="scientific">Hohenbuehelia grisea</name>
    <dbReference type="NCBI Taxonomy" id="104357"/>
    <lineage>
        <taxon>Eukaryota</taxon>
        <taxon>Fungi</taxon>
        <taxon>Dikarya</taxon>
        <taxon>Basidiomycota</taxon>
        <taxon>Agaricomycotina</taxon>
        <taxon>Agaricomycetes</taxon>
        <taxon>Agaricomycetidae</taxon>
        <taxon>Agaricales</taxon>
        <taxon>Pleurotineae</taxon>
        <taxon>Pleurotaceae</taxon>
        <taxon>Hohenbuehelia</taxon>
    </lineage>
</organism>
<evidence type="ECO:0000256" key="2">
    <source>
        <dbReference type="ARBA" id="ARBA00022552"/>
    </source>
</evidence>
<evidence type="ECO:0000313" key="4">
    <source>
        <dbReference type="EMBL" id="KAL0948906.1"/>
    </source>
</evidence>
<evidence type="ECO:0000313" key="5">
    <source>
        <dbReference type="Proteomes" id="UP001556367"/>
    </source>
</evidence>
<comment type="similarity">
    <text evidence="1">Belongs to the TSR2 family.</text>
</comment>
<protein>
    <recommendedName>
        <fullName evidence="6">Pre-rRNA-processing protein TSR2</fullName>
    </recommendedName>
</protein>
<name>A0ABR3J013_9AGAR</name>
<dbReference type="PANTHER" id="PTHR21250">
    <property type="entry name" value="PRE-RRNA-PROCESSING PROTEIN TSR2 HOMOLOG"/>
    <property type="match status" value="1"/>
</dbReference>
<keyword evidence="2" id="KW-0698">rRNA processing</keyword>
<feature type="compositionally biased region" description="Acidic residues" evidence="3">
    <location>
        <begin position="133"/>
        <end position="155"/>
    </location>
</feature>
<sequence length="189" mass="21016">MDESSGPSPSSILFARGVIAKLHLWPALRLAVLEGWGGPEGAEKRTWIASVIVDAFEEQNPAPDAEYVEDMLLQIMSDEFETVLEDDSALEIGKDIVKLWTETRTGSSELVLKLETEAEKVKGKKPAVQQDANSEEEDWSDDDDDDDEENEEGDEAPPLMPPQDRTKYEPPEIDEDGFTTVKGKGKSHR</sequence>
<evidence type="ECO:0000256" key="1">
    <source>
        <dbReference type="ARBA" id="ARBA00006524"/>
    </source>
</evidence>
<dbReference type="InterPro" id="IPR019398">
    <property type="entry name" value="Pre-rRNA_process_TSR2"/>
</dbReference>
<dbReference type="Pfam" id="PF10273">
    <property type="entry name" value="WGG"/>
    <property type="match status" value="1"/>
</dbReference>
<comment type="caution">
    <text evidence="4">The sequence shown here is derived from an EMBL/GenBank/DDBJ whole genome shotgun (WGS) entry which is preliminary data.</text>
</comment>
<keyword evidence="5" id="KW-1185">Reference proteome</keyword>
<evidence type="ECO:0000256" key="3">
    <source>
        <dbReference type="SAM" id="MobiDB-lite"/>
    </source>
</evidence>
<accession>A0ABR3J013</accession>
<feature type="region of interest" description="Disordered" evidence="3">
    <location>
        <begin position="115"/>
        <end position="189"/>
    </location>
</feature>